<dbReference type="InterPro" id="IPR023198">
    <property type="entry name" value="PGP-like_dom2"/>
</dbReference>
<dbReference type="Gene3D" id="1.10.150.240">
    <property type="entry name" value="Putative phosphatase, domain 2"/>
    <property type="match status" value="1"/>
</dbReference>
<gene>
    <name evidence="1" type="ORF">DSM107014_09695</name>
</gene>
<dbReference type="Proteomes" id="UP000767446">
    <property type="component" value="Unassembled WGS sequence"/>
</dbReference>
<sequence length="240" mass="26818">MKKIQLVVFDMAGTTVKDNDEVLFCFLEAAKLTGLQANKESCNPMMGWSKKLVFATLWEQQIGKNDASYGEKVNQSFAKFREILEDYYRCKPVLPTEGCLELFSWLKSQGIKIALNTGFYREVTNIILERLGWDLGLNSQFIGENNSIIQASVTPSEIYNQEGRPAPFMIQKAMYRLGITDPQTVIYIGDTPSDLASGKNANCFLSLGVTNGTHTKAQLETYPNDGLLGCLLELQSMIKT</sequence>
<dbReference type="GO" id="GO:0005829">
    <property type="term" value="C:cytosol"/>
    <property type="evidence" value="ECO:0007669"/>
    <property type="project" value="TreeGrafter"/>
</dbReference>
<dbReference type="SUPFAM" id="SSF56784">
    <property type="entry name" value="HAD-like"/>
    <property type="match status" value="1"/>
</dbReference>
<reference evidence="1" key="1">
    <citation type="submission" date="2021-02" db="EMBL/GenBank/DDBJ databases">
        <title>Metagenome analyses of Stigonema ocellatum DSM 106950, Chlorogloea purpurea SAG 13.99 and Gomphosphaeria aponina DSM 107014.</title>
        <authorList>
            <person name="Marter P."/>
            <person name="Huang S."/>
        </authorList>
    </citation>
    <scope>NUCLEOTIDE SEQUENCE</scope>
    <source>
        <strain evidence="1">JP213</strain>
    </source>
</reference>
<dbReference type="InterPro" id="IPR050155">
    <property type="entry name" value="HAD-like_hydrolase_sf"/>
</dbReference>
<dbReference type="AlphaFoldDB" id="A0A941GVN3"/>
<dbReference type="InterPro" id="IPR036412">
    <property type="entry name" value="HAD-like_sf"/>
</dbReference>
<dbReference type="Gene3D" id="3.40.50.1000">
    <property type="entry name" value="HAD superfamily/HAD-like"/>
    <property type="match status" value="1"/>
</dbReference>
<dbReference type="SFLD" id="SFLDS00003">
    <property type="entry name" value="Haloacid_Dehalogenase"/>
    <property type="match status" value="1"/>
</dbReference>
<dbReference type="GO" id="GO:0006281">
    <property type="term" value="P:DNA repair"/>
    <property type="evidence" value="ECO:0007669"/>
    <property type="project" value="TreeGrafter"/>
</dbReference>
<protein>
    <submittedName>
        <fullName evidence="1">HAD hydrolase-like protein</fullName>
    </submittedName>
</protein>
<name>A0A941GVN3_9CHRO</name>
<dbReference type="PANTHER" id="PTHR43434:SF19">
    <property type="entry name" value="PHOSPHONOACETALDEHYDE HYDROLASE"/>
    <property type="match status" value="1"/>
</dbReference>
<evidence type="ECO:0000313" key="1">
    <source>
        <dbReference type="EMBL" id="MBR8828153.1"/>
    </source>
</evidence>
<dbReference type="SFLD" id="SFLDG01129">
    <property type="entry name" value="C1.5:_HAD__Beta-PGM__Phosphata"/>
    <property type="match status" value="1"/>
</dbReference>
<organism evidence="1 2">
    <name type="scientific">Gomphosphaeria aponina SAG 52.96 = DSM 107014</name>
    <dbReference type="NCBI Taxonomy" id="1521640"/>
    <lineage>
        <taxon>Bacteria</taxon>
        <taxon>Bacillati</taxon>
        <taxon>Cyanobacteriota</taxon>
        <taxon>Cyanophyceae</taxon>
        <taxon>Oscillatoriophycideae</taxon>
        <taxon>Chroococcales</taxon>
        <taxon>Gomphosphaeriaceae</taxon>
        <taxon>Gomphosphaeria</taxon>
    </lineage>
</organism>
<comment type="caution">
    <text evidence="1">The sequence shown here is derived from an EMBL/GenBank/DDBJ whole genome shotgun (WGS) entry which is preliminary data.</text>
</comment>
<proteinExistence type="predicted"/>
<dbReference type="GO" id="GO:0008967">
    <property type="term" value="F:phosphoglycolate phosphatase activity"/>
    <property type="evidence" value="ECO:0007669"/>
    <property type="project" value="TreeGrafter"/>
</dbReference>
<dbReference type="InterPro" id="IPR023214">
    <property type="entry name" value="HAD_sf"/>
</dbReference>
<dbReference type="Pfam" id="PF00702">
    <property type="entry name" value="Hydrolase"/>
    <property type="match status" value="1"/>
</dbReference>
<dbReference type="EMBL" id="JADQBC010000057">
    <property type="protein sequence ID" value="MBR8828153.1"/>
    <property type="molecule type" value="Genomic_DNA"/>
</dbReference>
<evidence type="ECO:0000313" key="2">
    <source>
        <dbReference type="Proteomes" id="UP000767446"/>
    </source>
</evidence>
<dbReference type="PANTHER" id="PTHR43434">
    <property type="entry name" value="PHOSPHOGLYCOLATE PHOSPHATASE"/>
    <property type="match status" value="1"/>
</dbReference>
<accession>A0A941GVN3</accession>
<keyword evidence="1" id="KW-0378">Hydrolase</keyword>